<dbReference type="SUPFAM" id="SSF48498">
    <property type="entry name" value="Tetracyclin repressor-like, C-terminal domain"/>
    <property type="match status" value="1"/>
</dbReference>
<dbReference type="PRINTS" id="PR00455">
    <property type="entry name" value="HTHTETR"/>
</dbReference>
<gene>
    <name evidence="6" type="ORF">NZH93_38595</name>
</gene>
<feature type="DNA-binding region" description="H-T-H motif" evidence="4">
    <location>
        <begin position="42"/>
        <end position="61"/>
    </location>
</feature>
<dbReference type="InterPro" id="IPR036271">
    <property type="entry name" value="Tet_transcr_reg_TetR-rel_C_sf"/>
</dbReference>
<proteinExistence type="predicted"/>
<name>A0A9X3AIN6_9PSEU</name>
<dbReference type="PANTHER" id="PTHR30055:SF234">
    <property type="entry name" value="HTH-TYPE TRANSCRIPTIONAL REGULATOR BETI"/>
    <property type="match status" value="1"/>
</dbReference>
<dbReference type="InterPro" id="IPR001647">
    <property type="entry name" value="HTH_TetR"/>
</dbReference>
<evidence type="ECO:0000259" key="5">
    <source>
        <dbReference type="PROSITE" id="PS50977"/>
    </source>
</evidence>
<dbReference type="Proteomes" id="UP001141259">
    <property type="component" value="Unassembled WGS sequence"/>
</dbReference>
<dbReference type="InterPro" id="IPR050109">
    <property type="entry name" value="HTH-type_TetR-like_transc_reg"/>
</dbReference>
<organism evidence="6 7">
    <name type="scientific">Umezawaea endophytica</name>
    <dbReference type="NCBI Taxonomy" id="1654476"/>
    <lineage>
        <taxon>Bacteria</taxon>
        <taxon>Bacillati</taxon>
        <taxon>Actinomycetota</taxon>
        <taxon>Actinomycetes</taxon>
        <taxon>Pseudonocardiales</taxon>
        <taxon>Pseudonocardiaceae</taxon>
        <taxon>Umezawaea</taxon>
    </lineage>
</organism>
<dbReference type="RefSeq" id="WP_259628255.1">
    <property type="nucleotide sequence ID" value="NZ_JANYMP010000026.1"/>
</dbReference>
<keyword evidence="1" id="KW-0805">Transcription regulation</keyword>
<dbReference type="Gene3D" id="1.10.357.10">
    <property type="entry name" value="Tetracycline Repressor, domain 2"/>
    <property type="match status" value="1"/>
</dbReference>
<dbReference type="GO" id="GO:0000976">
    <property type="term" value="F:transcription cis-regulatory region binding"/>
    <property type="evidence" value="ECO:0007669"/>
    <property type="project" value="TreeGrafter"/>
</dbReference>
<dbReference type="GO" id="GO:0003700">
    <property type="term" value="F:DNA-binding transcription factor activity"/>
    <property type="evidence" value="ECO:0007669"/>
    <property type="project" value="TreeGrafter"/>
</dbReference>
<evidence type="ECO:0000256" key="3">
    <source>
        <dbReference type="ARBA" id="ARBA00023163"/>
    </source>
</evidence>
<dbReference type="SUPFAM" id="SSF46689">
    <property type="entry name" value="Homeodomain-like"/>
    <property type="match status" value="1"/>
</dbReference>
<keyword evidence="7" id="KW-1185">Reference proteome</keyword>
<evidence type="ECO:0000256" key="2">
    <source>
        <dbReference type="ARBA" id="ARBA00023125"/>
    </source>
</evidence>
<evidence type="ECO:0000256" key="1">
    <source>
        <dbReference type="ARBA" id="ARBA00023015"/>
    </source>
</evidence>
<keyword evidence="3" id="KW-0804">Transcription</keyword>
<feature type="domain" description="HTH tetR-type" evidence="5">
    <location>
        <begin position="19"/>
        <end position="79"/>
    </location>
</feature>
<protein>
    <submittedName>
        <fullName evidence="6">TetR/AcrR family transcriptional regulator</fullName>
    </submittedName>
</protein>
<dbReference type="PROSITE" id="PS50977">
    <property type="entry name" value="HTH_TETR_2"/>
    <property type="match status" value="1"/>
</dbReference>
<dbReference type="PANTHER" id="PTHR30055">
    <property type="entry name" value="HTH-TYPE TRANSCRIPTIONAL REGULATOR RUTR"/>
    <property type="match status" value="1"/>
</dbReference>
<evidence type="ECO:0000313" key="7">
    <source>
        <dbReference type="Proteomes" id="UP001141259"/>
    </source>
</evidence>
<dbReference type="Pfam" id="PF00440">
    <property type="entry name" value="TetR_N"/>
    <property type="match status" value="1"/>
</dbReference>
<evidence type="ECO:0000313" key="6">
    <source>
        <dbReference type="EMBL" id="MCS7482791.1"/>
    </source>
</evidence>
<sequence length="213" mass="23868">MSENVKRRYEAPRRAERAAATRSAVLAAARELFVARGYPKTAVSDIAALAGVSVDTVYSSVGRKPVLLRELVETSLSGQDRAVPAAERDYVVRVRAAPTAAEKIDLYAEAITSIHRRLAPVFLALRDAAVSDRDCAALWREIAERRARNMLDFAADLRATGDLRDDLTDRQVADVVWSTNAVEYWVLLVHERGWTPEQFREWLTDSWTRTLLA</sequence>
<keyword evidence="2 4" id="KW-0238">DNA-binding</keyword>
<dbReference type="InterPro" id="IPR009057">
    <property type="entry name" value="Homeodomain-like_sf"/>
</dbReference>
<reference evidence="6" key="1">
    <citation type="submission" date="2022-08" db="EMBL/GenBank/DDBJ databases">
        <authorList>
            <person name="Tistechok S."/>
            <person name="Samborskyy M."/>
            <person name="Roman I."/>
        </authorList>
    </citation>
    <scope>NUCLEOTIDE SEQUENCE</scope>
    <source>
        <strain evidence="6">DSM 103496</strain>
    </source>
</reference>
<dbReference type="Gene3D" id="1.10.10.60">
    <property type="entry name" value="Homeodomain-like"/>
    <property type="match status" value="1"/>
</dbReference>
<dbReference type="AlphaFoldDB" id="A0A9X3AIN6"/>
<dbReference type="EMBL" id="JANYMP010000026">
    <property type="protein sequence ID" value="MCS7482791.1"/>
    <property type="molecule type" value="Genomic_DNA"/>
</dbReference>
<accession>A0A9X3AIN6</accession>
<comment type="caution">
    <text evidence="6">The sequence shown here is derived from an EMBL/GenBank/DDBJ whole genome shotgun (WGS) entry which is preliminary data.</text>
</comment>
<evidence type="ECO:0000256" key="4">
    <source>
        <dbReference type="PROSITE-ProRule" id="PRU00335"/>
    </source>
</evidence>